<reference evidence="1 2" key="1">
    <citation type="journal article" date="2015" name="Microbiome">
        <title>Genomic resolution of linkages in carbon, nitrogen, and sulfur cycling among widespread estuary sediment bacteria.</title>
        <authorList>
            <person name="Baker B.J."/>
            <person name="Lazar C.S."/>
            <person name="Teske A.P."/>
            <person name="Dick G.J."/>
        </authorList>
    </citation>
    <scope>NUCLEOTIDE SEQUENCE [LARGE SCALE GENOMIC DNA]</scope>
    <source>
        <strain evidence="1">DG_54_3</strain>
    </source>
</reference>
<organism evidence="1 2">
    <name type="scientific">candidate division WOR-1 bacterium DG_54_3</name>
    <dbReference type="NCBI Taxonomy" id="1703775"/>
    <lineage>
        <taxon>Bacteria</taxon>
        <taxon>Bacillati</taxon>
        <taxon>Saganbacteria</taxon>
    </lineage>
</organism>
<comment type="caution">
    <text evidence="1">The sequence shown here is derived from an EMBL/GenBank/DDBJ whole genome shotgun (WGS) entry which is preliminary data.</text>
</comment>
<evidence type="ECO:0000313" key="2">
    <source>
        <dbReference type="Proteomes" id="UP000051861"/>
    </source>
</evidence>
<dbReference type="SUPFAM" id="SSF51445">
    <property type="entry name" value="(Trans)glycosidases"/>
    <property type="match status" value="1"/>
</dbReference>
<evidence type="ECO:0000313" key="1">
    <source>
        <dbReference type="EMBL" id="KPJ68714.1"/>
    </source>
</evidence>
<dbReference type="EMBL" id="LIZX01000042">
    <property type="protein sequence ID" value="KPJ68714.1"/>
    <property type="molecule type" value="Genomic_DNA"/>
</dbReference>
<dbReference type="Proteomes" id="UP000051861">
    <property type="component" value="Unassembled WGS sequence"/>
</dbReference>
<evidence type="ECO:0008006" key="3">
    <source>
        <dbReference type="Google" id="ProtNLM"/>
    </source>
</evidence>
<name>A0A0S7Y289_UNCSA</name>
<proteinExistence type="predicted"/>
<gene>
    <name evidence="1" type="ORF">AMJ44_05675</name>
</gene>
<dbReference type="AlphaFoldDB" id="A0A0S7Y289"/>
<dbReference type="Gene3D" id="3.20.20.70">
    <property type="entry name" value="Aldolase class I"/>
    <property type="match status" value="1"/>
</dbReference>
<dbReference type="InterPro" id="IPR017853">
    <property type="entry name" value="GH"/>
</dbReference>
<accession>A0A0S7Y289</accession>
<dbReference type="InterPro" id="IPR013785">
    <property type="entry name" value="Aldolase_TIM"/>
</dbReference>
<protein>
    <recommendedName>
        <fullName evidence="3">Alpha-galactosidase</fullName>
    </recommendedName>
</protein>
<sequence length="922" mass="105625">MEMRFLRALRFFVLVLVLFVDLSFAQGIEYGEKEENGKQVLWLSNNQVKCSVIIEKGKLVSDKLEAHWQWLSEFETQPLVVETDADFALDVMWTGWRGPGKVNNAENPFTLSKRHFQLLKHDFKELPGEGRELNLLFEGVNSSFELRITYQLEEEAFYARRKLALRDSKSRNHFLRWVWPREGLVLGKVSIVKAGGFGQPLALGKDEGGVFFGLEYPTSENSLKPVGIGKINIRCGQERGERIGDSWIESEWVVEGLCPNSQVKLWFWKYLDKIRVAPLKPYLLYNSWYDVRAPEIVESPAQAMNEENLLRIIESFREEMVKKRGIKLDAFVLDDGWDVYKSDWVLSKEKFPRGLSPVKEALKRMGTILGMWFGPIGGYSNRSWRVEWMRDQGYEVVNGQMCLAGEKYRELFKKRVVDFVHNEGVGYYKWDGIQFSCSEPDHGHPIGIYSRRAVMESVIDLCRSVRAENPDIYLNITSGTWLSPWWVKYANMIWMQGHDYGYSDVPSLNRRDAAITYRDYVLFDDLKKNDFWFPVANLMTHGIIKGNLQKLGGEAEALPKFTDNALLYFARGVSMWELYISPDLLTDGEWSAMANSIRWAKDRFEILRSTEMVGGDPGQRLAYGYAHFSGNRGIVAARNPFIEPQTLKVVLSPSLGIDSKASSLVLERVYPTKWISPHLYKSGSEIVIPLQGYETALYEIYPLQEASEPLLAGVTYEAVREGENDYGVKFYEAGRVTRLLNPERVLALRYRGKVIENQKLIIPVRYLRQPVSQNSVRLTSEKRQPGIDIKFKLLEPAAGATLAVLLEPAMKSEDKNEPEVKVFLDGKEVKAKVEKQMGRWGWYLLDVQPGKHTSRVVITLAPDEEKWTGRVSVWLVCSLKPKGEEISFDLAQKLAPQRPMPPKPWPAGVIHQNVKLGEIEVQ</sequence>
<dbReference type="PATRIC" id="fig|1703775.3.peg.2035"/>